<name>A0A8K0KDD7_LADFU</name>
<evidence type="ECO:0000313" key="2">
    <source>
        <dbReference type="EMBL" id="KAG8233071.1"/>
    </source>
</evidence>
<keyword evidence="3" id="KW-1185">Reference proteome</keyword>
<protein>
    <recommendedName>
        <fullName evidence="1">ISXO2-like transposase domain-containing protein</fullName>
    </recommendedName>
</protein>
<comment type="caution">
    <text evidence="2">The sequence shown here is derived from an EMBL/GenBank/DDBJ whole genome shotgun (WGS) entry which is preliminary data.</text>
</comment>
<dbReference type="Proteomes" id="UP000792457">
    <property type="component" value="Unassembled WGS sequence"/>
</dbReference>
<dbReference type="InterPro" id="IPR024445">
    <property type="entry name" value="Tnp_ISXO2-like"/>
</dbReference>
<gene>
    <name evidence="2" type="ORF">J437_LFUL013071</name>
</gene>
<reference evidence="2" key="1">
    <citation type="submission" date="2013-04" db="EMBL/GenBank/DDBJ databases">
        <authorList>
            <person name="Qu J."/>
            <person name="Murali S.C."/>
            <person name="Bandaranaike D."/>
            <person name="Bellair M."/>
            <person name="Blankenburg K."/>
            <person name="Chao H."/>
            <person name="Dinh H."/>
            <person name="Doddapaneni H."/>
            <person name="Downs B."/>
            <person name="Dugan-Rocha S."/>
            <person name="Elkadiri S."/>
            <person name="Gnanaolivu R.D."/>
            <person name="Hernandez B."/>
            <person name="Javaid M."/>
            <person name="Jayaseelan J.C."/>
            <person name="Lee S."/>
            <person name="Li M."/>
            <person name="Ming W."/>
            <person name="Munidasa M."/>
            <person name="Muniz J."/>
            <person name="Nguyen L."/>
            <person name="Ongeri F."/>
            <person name="Osuji N."/>
            <person name="Pu L.-L."/>
            <person name="Puazo M."/>
            <person name="Qu C."/>
            <person name="Quiroz J."/>
            <person name="Raj R."/>
            <person name="Weissenberger G."/>
            <person name="Xin Y."/>
            <person name="Zou X."/>
            <person name="Han Y."/>
            <person name="Richards S."/>
            <person name="Worley K."/>
            <person name="Muzny D."/>
            <person name="Gibbs R."/>
        </authorList>
    </citation>
    <scope>NUCLEOTIDE SEQUENCE</scope>
    <source>
        <strain evidence="2">Sampled in the wild</strain>
    </source>
</reference>
<reference evidence="2" key="2">
    <citation type="submission" date="2017-10" db="EMBL/GenBank/DDBJ databases">
        <title>Ladona fulva Genome sequencing and assembly.</title>
        <authorList>
            <person name="Murali S."/>
            <person name="Richards S."/>
            <person name="Bandaranaike D."/>
            <person name="Bellair M."/>
            <person name="Blankenburg K."/>
            <person name="Chao H."/>
            <person name="Dinh H."/>
            <person name="Doddapaneni H."/>
            <person name="Dugan-Rocha S."/>
            <person name="Elkadiri S."/>
            <person name="Gnanaolivu R."/>
            <person name="Hernandez B."/>
            <person name="Skinner E."/>
            <person name="Javaid M."/>
            <person name="Lee S."/>
            <person name="Li M."/>
            <person name="Ming W."/>
            <person name="Munidasa M."/>
            <person name="Muniz J."/>
            <person name="Nguyen L."/>
            <person name="Hughes D."/>
            <person name="Osuji N."/>
            <person name="Pu L.-L."/>
            <person name="Puazo M."/>
            <person name="Qu C."/>
            <person name="Quiroz J."/>
            <person name="Raj R."/>
            <person name="Weissenberger G."/>
            <person name="Xin Y."/>
            <person name="Zou X."/>
            <person name="Han Y."/>
            <person name="Worley K."/>
            <person name="Muzny D."/>
            <person name="Gibbs R."/>
        </authorList>
    </citation>
    <scope>NUCLEOTIDE SEQUENCE</scope>
    <source>
        <strain evidence="2">Sampled in the wild</strain>
    </source>
</reference>
<dbReference type="PANTHER" id="PTHR47163:SF2">
    <property type="entry name" value="SI:DKEY-17M8.2"/>
    <property type="match status" value="1"/>
</dbReference>
<dbReference type="AlphaFoldDB" id="A0A8K0KDD7"/>
<evidence type="ECO:0000313" key="3">
    <source>
        <dbReference type="Proteomes" id="UP000792457"/>
    </source>
</evidence>
<proteinExistence type="predicted"/>
<evidence type="ECO:0000259" key="1">
    <source>
        <dbReference type="Pfam" id="PF12762"/>
    </source>
</evidence>
<dbReference type="PANTHER" id="PTHR47163">
    <property type="entry name" value="DDE_TNP_IS1595 DOMAIN-CONTAINING PROTEIN"/>
    <property type="match status" value="1"/>
</dbReference>
<feature type="domain" description="ISXO2-like transposase" evidence="1">
    <location>
        <begin position="2"/>
        <end position="71"/>
    </location>
</feature>
<organism evidence="2 3">
    <name type="scientific">Ladona fulva</name>
    <name type="common">Scarce chaser dragonfly</name>
    <name type="synonym">Libellula fulva</name>
    <dbReference type="NCBI Taxonomy" id="123851"/>
    <lineage>
        <taxon>Eukaryota</taxon>
        <taxon>Metazoa</taxon>
        <taxon>Ecdysozoa</taxon>
        <taxon>Arthropoda</taxon>
        <taxon>Hexapoda</taxon>
        <taxon>Insecta</taxon>
        <taxon>Pterygota</taxon>
        <taxon>Palaeoptera</taxon>
        <taxon>Odonata</taxon>
        <taxon>Epiprocta</taxon>
        <taxon>Anisoptera</taxon>
        <taxon>Libelluloidea</taxon>
        <taxon>Libellulidae</taxon>
        <taxon>Ladona</taxon>
    </lineage>
</organism>
<sequence length="282" mass="31732">MWRGYSGLTELGYSHDTVNHSLHFGKPGDRGTHTQNIENVWSTIKRDMRRRIGRLAVGTFETYIVEYVWRSKHRTPEELFHDLVRAMNCFYPNLRAYGESDYLGLSIANQATPENAISISFRRSDQMISDVVTSSIEKVIQSNGSLLTSAPISITVHHVAMPNGKGRCSGAIQSSNFADFCRKKKSIIVINDSDNLCLARAIVVAKSQHEDDSRTRKKVIRDSRLIQTIRSQELCEKLGIDLTYGGTIDEIRQFQSASTRGKANIKSAVEKEPVTLVLQTVR</sequence>
<dbReference type="Pfam" id="PF12762">
    <property type="entry name" value="DDE_Tnp_IS1595"/>
    <property type="match status" value="1"/>
</dbReference>
<dbReference type="OrthoDB" id="6740702at2759"/>
<dbReference type="InterPro" id="IPR053164">
    <property type="entry name" value="IS1016-like_transposase"/>
</dbReference>
<dbReference type="EMBL" id="KZ308686">
    <property type="protein sequence ID" value="KAG8233071.1"/>
    <property type="molecule type" value="Genomic_DNA"/>
</dbReference>
<accession>A0A8K0KDD7</accession>